<organism evidence="3">
    <name type="scientific">Nippostrongylus brasiliensis</name>
    <name type="common">Rat hookworm</name>
    <dbReference type="NCBI Taxonomy" id="27835"/>
    <lineage>
        <taxon>Eukaryota</taxon>
        <taxon>Metazoa</taxon>
        <taxon>Ecdysozoa</taxon>
        <taxon>Nematoda</taxon>
        <taxon>Chromadorea</taxon>
        <taxon>Rhabditida</taxon>
        <taxon>Rhabditina</taxon>
        <taxon>Rhabditomorpha</taxon>
        <taxon>Strongyloidea</taxon>
        <taxon>Heligmosomidae</taxon>
        <taxon>Nippostrongylus</taxon>
    </lineage>
</organism>
<dbReference type="WBParaSite" id="NBR_0000686001-mRNA-1">
    <property type="protein sequence ID" value="NBR_0000686001-mRNA-1"/>
    <property type="gene ID" value="NBR_0000686001"/>
</dbReference>
<name>A0A0N4XVM3_NIPBR</name>
<sequence length="96" mass="10579">MAELELELEQERSLEQVLAGQQVLVAAQLELGRLELELELGRPAHLRKRYAFGLKNPDVTVSGMRPGDHTYDTSVADVSRIDKPLVPPKVSETTAG</sequence>
<reference evidence="3" key="1">
    <citation type="submission" date="2017-02" db="UniProtKB">
        <authorList>
            <consortium name="WormBaseParasite"/>
        </authorList>
    </citation>
    <scope>IDENTIFICATION</scope>
</reference>
<dbReference type="EMBL" id="UYSL01019836">
    <property type="protein sequence ID" value="VDL70450.1"/>
    <property type="molecule type" value="Genomic_DNA"/>
</dbReference>
<evidence type="ECO:0000313" key="1">
    <source>
        <dbReference type="EMBL" id="VDL70450.1"/>
    </source>
</evidence>
<reference evidence="1 2" key="2">
    <citation type="submission" date="2018-11" db="EMBL/GenBank/DDBJ databases">
        <authorList>
            <consortium name="Pathogen Informatics"/>
        </authorList>
    </citation>
    <scope>NUCLEOTIDE SEQUENCE [LARGE SCALE GENOMIC DNA]</scope>
</reference>
<accession>A0A0N4XVM3</accession>
<keyword evidence="2" id="KW-1185">Reference proteome</keyword>
<evidence type="ECO:0000313" key="3">
    <source>
        <dbReference type="WBParaSite" id="NBR_0000686001-mRNA-1"/>
    </source>
</evidence>
<evidence type="ECO:0000313" key="2">
    <source>
        <dbReference type="Proteomes" id="UP000271162"/>
    </source>
</evidence>
<proteinExistence type="predicted"/>
<protein>
    <submittedName>
        <fullName evidence="3">CYTH domain-containing protein</fullName>
    </submittedName>
</protein>
<dbReference type="Proteomes" id="UP000271162">
    <property type="component" value="Unassembled WGS sequence"/>
</dbReference>
<dbReference type="AlphaFoldDB" id="A0A0N4XVM3"/>
<gene>
    <name evidence="1" type="ORF">NBR_LOCUS6861</name>
</gene>